<feature type="signal peptide" evidence="1">
    <location>
        <begin position="1"/>
        <end position="22"/>
    </location>
</feature>
<dbReference type="EMBL" id="CP093348">
    <property type="protein sequence ID" value="WOH05438.1"/>
    <property type="molecule type" value="Genomic_DNA"/>
</dbReference>
<dbReference type="InterPro" id="IPR001283">
    <property type="entry name" value="CRISP-related"/>
</dbReference>
<feature type="chain" id="PRO_5042202158" description="SCP domain-containing protein" evidence="1">
    <location>
        <begin position="23"/>
        <end position="170"/>
    </location>
</feature>
<dbReference type="InterPro" id="IPR035940">
    <property type="entry name" value="CAP_sf"/>
</dbReference>
<dbReference type="Gene3D" id="3.40.33.10">
    <property type="entry name" value="CAP"/>
    <property type="match status" value="1"/>
</dbReference>
<keyword evidence="1" id="KW-0732">Signal</keyword>
<proteinExistence type="predicted"/>
<feature type="domain" description="SCP" evidence="2">
    <location>
        <begin position="32"/>
        <end position="166"/>
    </location>
</feature>
<name>A0AAF1B5J3_DAUCS</name>
<dbReference type="Proteomes" id="UP000077755">
    <property type="component" value="Chromosome 6"/>
</dbReference>
<dbReference type="FunFam" id="3.40.33.10:FF:000004">
    <property type="entry name" value="CAP, cysteine-rich secretory protein, antigen 5"/>
    <property type="match status" value="1"/>
</dbReference>
<evidence type="ECO:0000259" key="2">
    <source>
        <dbReference type="SMART" id="SM00198"/>
    </source>
</evidence>
<reference evidence="3" key="1">
    <citation type="journal article" date="2016" name="Nat. Genet.">
        <title>A high-quality carrot genome assembly provides new insights into carotenoid accumulation and asterid genome evolution.</title>
        <authorList>
            <person name="Iorizzo M."/>
            <person name="Ellison S."/>
            <person name="Senalik D."/>
            <person name="Zeng P."/>
            <person name="Satapoomin P."/>
            <person name="Huang J."/>
            <person name="Bowman M."/>
            <person name="Iovene M."/>
            <person name="Sanseverino W."/>
            <person name="Cavagnaro P."/>
            <person name="Yildiz M."/>
            <person name="Macko-Podgorni A."/>
            <person name="Moranska E."/>
            <person name="Grzebelus E."/>
            <person name="Grzebelus D."/>
            <person name="Ashrafi H."/>
            <person name="Zheng Z."/>
            <person name="Cheng S."/>
            <person name="Spooner D."/>
            <person name="Van Deynze A."/>
            <person name="Simon P."/>
        </authorList>
    </citation>
    <scope>NUCLEOTIDE SEQUENCE</scope>
    <source>
        <tissue evidence="3">Leaf</tissue>
    </source>
</reference>
<accession>A0AAF1B5J3</accession>
<dbReference type="PRINTS" id="PR00837">
    <property type="entry name" value="V5TPXLIKE"/>
</dbReference>
<reference evidence="3" key="2">
    <citation type="submission" date="2022-03" db="EMBL/GenBank/DDBJ databases">
        <title>Draft title - Genomic analysis of global carrot germplasm unveils the trajectory of domestication and the origin of high carotenoid orange carrot.</title>
        <authorList>
            <person name="Iorizzo M."/>
            <person name="Ellison S."/>
            <person name="Senalik D."/>
            <person name="Macko-Podgorni A."/>
            <person name="Grzebelus D."/>
            <person name="Bostan H."/>
            <person name="Rolling W."/>
            <person name="Curaba J."/>
            <person name="Simon P."/>
        </authorList>
    </citation>
    <scope>NUCLEOTIDE SEQUENCE</scope>
    <source>
        <tissue evidence="3">Leaf</tissue>
    </source>
</reference>
<dbReference type="SMART" id="SM00198">
    <property type="entry name" value="SCP"/>
    <property type="match status" value="1"/>
</dbReference>
<evidence type="ECO:0000313" key="4">
    <source>
        <dbReference type="Proteomes" id="UP000077755"/>
    </source>
</evidence>
<dbReference type="AlphaFoldDB" id="A0AAF1B5J3"/>
<sequence length="170" mass="18267">MARLHLLSLSLIVLSISYSSLSQGPPRPQLRANAQAFLDAHNNARAKVGVLPLKWSAILESNTSLVFQNQSGLRSCSFAKLSGTTYGVNLIWTTGPLVSPQEAVTSWVAANKYYNFAHNSCLSGQQCGGYTQVVWNESLELGCAQGLCADSALTICIYNPPGNTVGEKPY</sequence>
<keyword evidence="4" id="KW-1185">Reference proteome</keyword>
<dbReference type="InterPro" id="IPR014044">
    <property type="entry name" value="CAP_dom"/>
</dbReference>
<gene>
    <name evidence="3" type="ORF">DCAR_0624854</name>
</gene>
<organism evidence="3 4">
    <name type="scientific">Daucus carota subsp. sativus</name>
    <name type="common">Carrot</name>
    <dbReference type="NCBI Taxonomy" id="79200"/>
    <lineage>
        <taxon>Eukaryota</taxon>
        <taxon>Viridiplantae</taxon>
        <taxon>Streptophyta</taxon>
        <taxon>Embryophyta</taxon>
        <taxon>Tracheophyta</taxon>
        <taxon>Spermatophyta</taxon>
        <taxon>Magnoliopsida</taxon>
        <taxon>eudicotyledons</taxon>
        <taxon>Gunneridae</taxon>
        <taxon>Pentapetalae</taxon>
        <taxon>asterids</taxon>
        <taxon>campanulids</taxon>
        <taxon>Apiales</taxon>
        <taxon>Apiaceae</taxon>
        <taxon>Apioideae</taxon>
        <taxon>Scandiceae</taxon>
        <taxon>Daucinae</taxon>
        <taxon>Daucus</taxon>
        <taxon>Daucus sect. Daucus</taxon>
    </lineage>
</organism>
<evidence type="ECO:0000256" key="1">
    <source>
        <dbReference type="SAM" id="SignalP"/>
    </source>
</evidence>
<protein>
    <recommendedName>
        <fullName evidence="2">SCP domain-containing protein</fullName>
    </recommendedName>
</protein>
<dbReference type="SUPFAM" id="SSF55797">
    <property type="entry name" value="PR-1-like"/>
    <property type="match status" value="1"/>
</dbReference>
<dbReference type="PANTHER" id="PTHR10334">
    <property type="entry name" value="CYSTEINE-RICH SECRETORY PROTEIN-RELATED"/>
    <property type="match status" value="1"/>
</dbReference>
<dbReference type="Pfam" id="PF00188">
    <property type="entry name" value="CAP"/>
    <property type="match status" value="1"/>
</dbReference>
<evidence type="ECO:0000313" key="3">
    <source>
        <dbReference type="EMBL" id="WOH05438.1"/>
    </source>
</evidence>